<evidence type="ECO:0000256" key="3">
    <source>
        <dbReference type="ARBA" id="ARBA00022801"/>
    </source>
</evidence>
<name>A0A6N3BYL4_9FIRM</name>
<accession>A0A6N3BYL4</accession>
<comment type="cofactor">
    <cofactor evidence="1">
        <name>Zn(2+)</name>
        <dbReference type="ChEBI" id="CHEBI:29105"/>
    </cofactor>
</comment>
<dbReference type="PANTHER" id="PTHR46233:SF3">
    <property type="entry name" value="HYDROXYACYLGLUTATHIONE HYDROLASE GLOC"/>
    <property type="match status" value="1"/>
</dbReference>
<sequence>MIIEKVVDRFMDENTYILGDEKTKKCAVIDPGGSIIDIFNIIKQHGLTVEYIILTHGHGDHICRVPEIKSKTNAKIVAHVNEEEVLIDRNKNLSAQLPGPLVEFEADEYVQEGDVIELGSLKLKVIHTPGHTKGGMCIKVGEHIFTGDTLFAGSIGRTDFYGGDYKQIMKSLRKLAKYDDNAVIYPGHGPTSTIGVEKRMNPYMQQI</sequence>
<dbReference type="SUPFAM" id="SSF56281">
    <property type="entry name" value="Metallo-hydrolase/oxidoreductase"/>
    <property type="match status" value="1"/>
</dbReference>
<dbReference type="CDD" id="cd06262">
    <property type="entry name" value="metallo-hydrolase-like_MBL-fold"/>
    <property type="match status" value="1"/>
</dbReference>
<dbReference type="GO" id="GO:0046872">
    <property type="term" value="F:metal ion binding"/>
    <property type="evidence" value="ECO:0007669"/>
    <property type="project" value="UniProtKB-KW"/>
</dbReference>
<dbReference type="EC" id="3.-.-.-" evidence="6"/>
<evidence type="ECO:0000313" key="6">
    <source>
        <dbReference type="EMBL" id="VYU09846.1"/>
    </source>
</evidence>
<dbReference type="InterPro" id="IPR036866">
    <property type="entry name" value="RibonucZ/Hydroxyglut_hydro"/>
</dbReference>
<proteinExistence type="predicted"/>
<dbReference type="InterPro" id="IPR001279">
    <property type="entry name" value="Metallo-B-lactamas"/>
</dbReference>
<dbReference type="AlphaFoldDB" id="A0A6N3BYL4"/>
<keyword evidence="4" id="KW-0862">Zinc</keyword>
<evidence type="ECO:0000256" key="1">
    <source>
        <dbReference type="ARBA" id="ARBA00001947"/>
    </source>
</evidence>
<evidence type="ECO:0000256" key="4">
    <source>
        <dbReference type="ARBA" id="ARBA00022833"/>
    </source>
</evidence>
<reference evidence="6" key="1">
    <citation type="submission" date="2019-11" db="EMBL/GenBank/DDBJ databases">
        <authorList>
            <person name="Feng L."/>
        </authorList>
    </citation>
    <scope>NUCLEOTIDE SEQUENCE</scope>
    <source>
        <strain evidence="6">IbartlettiiLFYP30</strain>
    </source>
</reference>
<dbReference type="RefSeq" id="WP_024037182.1">
    <property type="nucleotide sequence ID" value="NZ_CACRUE010000026.1"/>
</dbReference>
<organism evidence="6">
    <name type="scientific">Intestinibacter bartlettii</name>
    <dbReference type="NCBI Taxonomy" id="261299"/>
    <lineage>
        <taxon>Bacteria</taxon>
        <taxon>Bacillati</taxon>
        <taxon>Bacillota</taxon>
        <taxon>Clostridia</taxon>
        <taxon>Peptostreptococcales</taxon>
        <taxon>Peptostreptococcaceae</taxon>
        <taxon>Intestinibacter</taxon>
    </lineage>
</organism>
<evidence type="ECO:0000259" key="5">
    <source>
        <dbReference type="SMART" id="SM00849"/>
    </source>
</evidence>
<evidence type="ECO:0000256" key="2">
    <source>
        <dbReference type="ARBA" id="ARBA00022723"/>
    </source>
</evidence>
<dbReference type="Pfam" id="PF00753">
    <property type="entry name" value="Lactamase_B"/>
    <property type="match status" value="1"/>
</dbReference>
<dbReference type="GO" id="GO:0016787">
    <property type="term" value="F:hydrolase activity"/>
    <property type="evidence" value="ECO:0007669"/>
    <property type="project" value="UniProtKB-KW"/>
</dbReference>
<dbReference type="Gene3D" id="3.60.15.10">
    <property type="entry name" value="Ribonuclease Z/Hydroxyacylglutathione hydrolase-like"/>
    <property type="match status" value="1"/>
</dbReference>
<keyword evidence="2" id="KW-0479">Metal-binding</keyword>
<protein>
    <submittedName>
        <fullName evidence="6">Beta-lactamase hydrolase-like protein</fullName>
        <ecNumber evidence="6">3.-.-.-</ecNumber>
    </submittedName>
</protein>
<dbReference type="SMART" id="SM00849">
    <property type="entry name" value="Lactamase_B"/>
    <property type="match status" value="1"/>
</dbReference>
<feature type="domain" description="Metallo-beta-lactamase" evidence="5">
    <location>
        <begin position="12"/>
        <end position="188"/>
    </location>
</feature>
<dbReference type="EMBL" id="CACRUE010000026">
    <property type="protein sequence ID" value="VYU09846.1"/>
    <property type="molecule type" value="Genomic_DNA"/>
</dbReference>
<gene>
    <name evidence="6" type="primary">blh</name>
    <name evidence="6" type="ORF">IBLFYP30_01733</name>
</gene>
<keyword evidence="3 6" id="KW-0378">Hydrolase</keyword>
<dbReference type="PANTHER" id="PTHR46233">
    <property type="entry name" value="HYDROXYACYLGLUTATHIONE HYDROLASE GLOC"/>
    <property type="match status" value="1"/>
</dbReference>
<dbReference type="InterPro" id="IPR051453">
    <property type="entry name" value="MBL_Glyoxalase_II"/>
</dbReference>